<comment type="function">
    <text evidence="6">Small GTPase required for proper nuclear import of RNA polymerase II and III (RNAPII and RNAPIII). May act at an RNAP assembly step prior to nuclear import.</text>
</comment>
<dbReference type="Pfam" id="PF03029">
    <property type="entry name" value="ATP_bind_1"/>
    <property type="match status" value="1"/>
</dbReference>
<keyword evidence="5 6" id="KW-0342">GTP-binding</keyword>
<dbReference type="PANTHER" id="PTHR21231">
    <property type="entry name" value="XPA-BINDING PROTEIN 1-RELATED"/>
    <property type="match status" value="1"/>
</dbReference>
<dbReference type="InterPro" id="IPR027417">
    <property type="entry name" value="P-loop_NTPase"/>
</dbReference>
<evidence type="ECO:0000256" key="1">
    <source>
        <dbReference type="ARBA" id="ARBA00005290"/>
    </source>
</evidence>
<keyword evidence="4 6" id="KW-0378">Hydrolase</keyword>
<dbReference type="GO" id="GO:0003924">
    <property type="term" value="F:GTPase activity"/>
    <property type="evidence" value="ECO:0007669"/>
    <property type="project" value="TreeGrafter"/>
</dbReference>
<evidence type="ECO:0000256" key="2">
    <source>
        <dbReference type="ARBA" id="ARBA00014587"/>
    </source>
</evidence>
<evidence type="ECO:0000256" key="3">
    <source>
        <dbReference type="ARBA" id="ARBA00022741"/>
    </source>
</evidence>
<evidence type="ECO:0000256" key="4">
    <source>
        <dbReference type="ARBA" id="ARBA00022801"/>
    </source>
</evidence>
<dbReference type="SUPFAM" id="SSF52540">
    <property type="entry name" value="P-loop containing nucleoside triphosphate hydrolases"/>
    <property type="match status" value="1"/>
</dbReference>
<reference evidence="7" key="1">
    <citation type="submission" date="2021-01" db="EMBL/GenBank/DDBJ databases">
        <authorList>
            <person name="Corre E."/>
            <person name="Pelletier E."/>
            <person name="Niang G."/>
            <person name="Scheremetjew M."/>
            <person name="Finn R."/>
            <person name="Kale V."/>
            <person name="Holt S."/>
            <person name="Cochrane G."/>
            <person name="Meng A."/>
            <person name="Brown T."/>
            <person name="Cohen L."/>
        </authorList>
    </citation>
    <scope>NUCLEOTIDE SEQUENCE</scope>
    <source>
        <strain evidence="7">GSO104</strain>
    </source>
</reference>
<name>A0A6U3ZEP1_9STRA</name>
<comment type="subunit">
    <text evidence="6">Binds to RNA polymerase II (RNAPII).</text>
</comment>
<dbReference type="InterPro" id="IPR004130">
    <property type="entry name" value="Gpn"/>
</dbReference>
<sequence length="310" mass="35100">MGRTFIQIVTGPAGSGKSTYCHAIQEHCRTLGKMRRRNVHVANLDPAAENFKYDVAFDIRDLISVDDVMEELGLGPNGSLIYCMEYLLENLDWLQDELDNFDDDEYLILDCPGQIELYTHIPVMRRVIDQMRMWGYESSMMSVFVVDATFVCDAPKFISGSLLSLSAMIAMELPHVNVLSKCDLVEEERVDRILDVGSATELWNIEEYGSSVAIVGDEMAGKKDDGDEISKEERQLIELRRKKRNRLTEAICTLLDDYTMVSFLPLNITDEDSIDHVLSVVDHTVQYGEDIECRGAEQDDFVADDNDGDN</sequence>
<proteinExistence type="inferred from homology"/>
<evidence type="ECO:0000256" key="5">
    <source>
        <dbReference type="ARBA" id="ARBA00023134"/>
    </source>
</evidence>
<dbReference type="CDD" id="cd17872">
    <property type="entry name" value="GPN3"/>
    <property type="match status" value="1"/>
</dbReference>
<evidence type="ECO:0000313" key="7">
    <source>
        <dbReference type="EMBL" id="CAE4669005.1"/>
    </source>
</evidence>
<accession>A0A6U3ZEP1</accession>
<evidence type="ECO:0000256" key="6">
    <source>
        <dbReference type="RuleBase" id="RU365059"/>
    </source>
</evidence>
<dbReference type="PANTHER" id="PTHR21231:SF7">
    <property type="entry name" value="GPN-LOOP GTPASE 3"/>
    <property type="match status" value="1"/>
</dbReference>
<dbReference type="GO" id="GO:0005525">
    <property type="term" value="F:GTP binding"/>
    <property type="evidence" value="ECO:0007669"/>
    <property type="project" value="UniProtKB-KW"/>
</dbReference>
<comment type="similarity">
    <text evidence="1 6">Belongs to the GPN-loop GTPase family.</text>
</comment>
<dbReference type="EMBL" id="HBNS01061265">
    <property type="protein sequence ID" value="CAE4669005.1"/>
    <property type="molecule type" value="Transcribed_RNA"/>
</dbReference>
<dbReference type="Gene3D" id="3.40.50.300">
    <property type="entry name" value="P-loop containing nucleotide triphosphate hydrolases"/>
    <property type="match status" value="1"/>
</dbReference>
<dbReference type="AlphaFoldDB" id="A0A6U3ZEP1"/>
<organism evidence="7">
    <name type="scientific">Ditylum brightwellii</name>
    <dbReference type="NCBI Taxonomy" id="49249"/>
    <lineage>
        <taxon>Eukaryota</taxon>
        <taxon>Sar</taxon>
        <taxon>Stramenopiles</taxon>
        <taxon>Ochrophyta</taxon>
        <taxon>Bacillariophyta</taxon>
        <taxon>Mediophyceae</taxon>
        <taxon>Lithodesmiophycidae</taxon>
        <taxon>Lithodesmiales</taxon>
        <taxon>Lithodesmiaceae</taxon>
        <taxon>Ditylum</taxon>
    </lineage>
</organism>
<dbReference type="InterPro" id="IPR030228">
    <property type="entry name" value="Gpn3"/>
</dbReference>
<keyword evidence="3 6" id="KW-0547">Nucleotide-binding</keyword>
<gene>
    <name evidence="7" type="ORF">DBRI00130_LOCUS44158</name>
</gene>
<protein>
    <recommendedName>
        <fullName evidence="2 6">GPN-loop GTPase 3</fullName>
    </recommendedName>
</protein>